<evidence type="ECO:0000313" key="5">
    <source>
        <dbReference type="Proteomes" id="UP000183967"/>
    </source>
</evidence>
<dbReference type="PANTHER" id="PTHR40083">
    <property type="entry name" value="UPF0122 PROTEIN CBO2450/CLC_2298"/>
    <property type="match status" value="1"/>
</dbReference>
<dbReference type="InterPro" id="IPR013324">
    <property type="entry name" value="RNA_pol_sigma_r3/r4-like"/>
</dbReference>
<protein>
    <recommendedName>
        <fullName evidence="3">UPF0122 protein SAMN02745135_00295</fullName>
    </recommendedName>
</protein>
<dbReference type="NCBIfam" id="TIGR02937">
    <property type="entry name" value="sigma70-ECF"/>
    <property type="match status" value="1"/>
</dbReference>
<dbReference type="SUPFAM" id="SSF88659">
    <property type="entry name" value="Sigma3 and sigma4 domains of RNA polymerase sigma factors"/>
    <property type="match status" value="1"/>
</dbReference>
<evidence type="ECO:0000256" key="2">
    <source>
        <dbReference type="ARBA" id="ARBA00024764"/>
    </source>
</evidence>
<evidence type="ECO:0000256" key="3">
    <source>
        <dbReference type="HAMAP-Rule" id="MF_00245"/>
    </source>
</evidence>
<dbReference type="PANTHER" id="PTHR40083:SF1">
    <property type="entry name" value="UPF0122 PROTEIN YLXM"/>
    <property type="match status" value="1"/>
</dbReference>
<dbReference type="Pfam" id="PF04297">
    <property type="entry name" value="UPF0122"/>
    <property type="match status" value="1"/>
</dbReference>
<dbReference type="Proteomes" id="UP000183967">
    <property type="component" value="Unassembled WGS sequence"/>
</dbReference>
<reference evidence="5" key="1">
    <citation type="submission" date="2016-11" db="EMBL/GenBank/DDBJ databases">
        <authorList>
            <person name="Varghese N."/>
            <person name="Submissions S."/>
        </authorList>
    </citation>
    <scope>NUCLEOTIDE SEQUENCE [LARGE SCALE GENOMIC DNA]</scope>
    <source>
        <strain evidence="5">DSM 13643</strain>
    </source>
</reference>
<name>A0A1M5RPF6_9FIRM</name>
<dbReference type="NCBIfam" id="NF045758">
    <property type="entry name" value="YlxM"/>
    <property type="match status" value="1"/>
</dbReference>
<accession>A0A1M5RPF6</accession>
<dbReference type="AlphaFoldDB" id="A0A1M5RPF6"/>
<dbReference type="PRINTS" id="PR00046">
    <property type="entry name" value="SIGMA70FCT"/>
</dbReference>
<dbReference type="InterPro" id="IPR000943">
    <property type="entry name" value="RNA_pol_sigma70"/>
</dbReference>
<comment type="similarity">
    <text evidence="1 3">Belongs to the UPF0122 family.</text>
</comment>
<sequence length="156" mass="18513">MQNNLTKKNMYYKIQSVKFMALHSIDMVICMFEKVIRMGLLFDFYGKLLSDRQYTIIEMYYIHDLSLSEIGEQLNISRQGVHDILKRAEKRLLDYEEKLGLVKKFLEDKDKIKIILKQLKLIKDDLKLGRLEDINSHVMDIENIALDILDNDQEVK</sequence>
<comment type="function">
    <text evidence="2 3">Might take part in the signal recognition particle (SRP) pathway. This is inferred from the conservation of its genetic proximity to ftsY/ffh. May be a regulatory protein.</text>
</comment>
<evidence type="ECO:0000313" key="4">
    <source>
        <dbReference type="EMBL" id="SHH28030.1"/>
    </source>
</evidence>
<dbReference type="GO" id="GO:0003700">
    <property type="term" value="F:DNA-binding transcription factor activity"/>
    <property type="evidence" value="ECO:0007669"/>
    <property type="project" value="InterPro"/>
</dbReference>
<dbReference type="InterPro" id="IPR007394">
    <property type="entry name" value="UPF0122"/>
</dbReference>
<dbReference type="Gene3D" id="1.10.10.10">
    <property type="entry name" value="Winged helix-like DNA-binding domain superfamily/Winged helix DNA-binding domain"/>
    <property type="match status" value="1"/>
</dbReference>
<gene>
    <name evidence="4" type="ORF">SAMN02745135_00295</name>
</gene>
<proteinExistence type="inferred from homology"/>
<dbReference type="GO" id="GO:0006352">
    <property type="term" value="P:DNA-templated transcription initiation"/>
    <property type="evidence" value="ECO:0007669"/>
    <property type="project" value="InterPro"/>
</dbReference>
<dbReference type="InterPro" id="IPR054831">
    <property type="entry name" value="UPF0122_fam_protein"/>
</dbReference>
<evidence type="ECO:0000256" key="1">
    <source>
        <dbReference type="ARBA" id="ARBA00008720"/>
    </source>
</evidence>
<dbReference type="EMBL" id="FQXO01000007">
    <property type="protein sequence ID" value="SHH28030.1"/>
    <property type="molecule type" value="Genomic_DNA"/>
</dbReference>
<keyword evidence="5" id="KW-1185">Reference proteome</keyword>
<dbReference type="CDD" id="cd06171">
    <property type="entry name" value="Sigma70_r4"/>
    <property type="match status" value="1"/>
</dbReference>
<dbReference type="InterPro" id="IPR014284">
    <property type="entry name" value="RNA_pol_sigma-70_dom"/>
</dbReference>
<dbReference type="InterPro" id="IPR036388">
    <property type="entry name" value="WH-like_DNA-bd_sf"/>
</dbReference>
<dbReference type="HAMAP" id="MF_00245">
    <property type="entry name" value="UPF0122"/>
    <property type="match status" value="1"/>
</dbReference>
<organism evidence="4 5">
    <name type="scientific">Caloranaerobacter azorensis DSM 13643</name>
    <dbReference type="NCBI Taxonomy" id="1121264"/>
    <lineage>
        <taxon>Bacteria</taxon>
        <taxon>Bacillati</taxon>
        <taxon>Bacillota</taxon>
        <taxon>Tissierellia</taxon>
        <taxon>Tissierellales</taxon>
        <taxon>Thermohalobacteraceae</taxon>
        <taxon>Caloranaerobacter</taxon>
    </lineage>
</organism>